<evidence type="ECO:0000259" key="6">
    <source>
        <dbReference type="Pfam" id="PF00892"/>
    </source>
</evidence>
<dbReference type="GO" id="GO:0016020">
    <property type="term" value="C:membrane"/>
    <property type="evidence" value="ECO:0007669"/>
    <property type="project" value="UniProtKB-SubCell"/>
</dbReference>
<feature type="domain" description="EamA" evidence="6">
    <location>
        <begin position="3"/>
        <end position="87"/>
    </location>
</feature>
<dbReference type="SUPFAM" id="SSF103481">
    <property type="entry name" value="Multidrug resistance efflux transporter EmrE"/>
    <property type="match status" value="1"/>
</dbReference>
<dbReference type="PATRIC" id="fig|647171.4.peg.1376"/>
<evidence type="ECO:0000313" key="8">
    <source>
        <dbReference type="Proteomes" id="UP000003706"/>
    </source>
</evidence>
<gene>
    <name evidence="7" type="ORF">MetfoDRAFT_1410</name>
</gene>
<dbReference type="EMBL" id="AGJL01000037">
    <property type="protein sequence ID" value="EHP85256.1"/>
    <property type="molecule type" value="Genomic_DNA"/>
</dbReference>
<dbReference type="Gene3D" id="1.10.3730.20">
    <property type="match status" value="1"/>
</dbReference>
<dbReference type="InterPro" id="IPR000620">
    <property type="entry name" value="EamA_dom"/>
</dbReference>
<dbReference type="Proteomes" id="UP000003706">
    <property type="component" value="Unassembled WGS sequence"/>
</dbReference>
<evidence type="ECO:0000256" key="4">
    <source>
        <dbReference type="ARBA" id="ARBA00023136"/>
    </source>
</evidence>
<dbReference type="PANTHER" id="PTHR32322">
    <property type="entry name" value="INNER MEMBRANE TRANSPORTER"/>
    <property type="match status" value="1"/>
</dbReference>
<organism evidence="7 8">
    <name type="scientific">Methanotorris formicicus Mc-S-70</name>
    <dbReference type="NCBI Taxonomy" id="647171"/>
    <lineage>
        <taxon>Archaea</taxon>
        <taxon>Methanobacteriati</taxon>
        <taxon>Methanobacteriota</taxon>
        <taxon>Methanomada group</taxon>
        <taxon>Methanococci</taxon>
        <taxon>Methanococcales</taxon>
        <taxon>Methanocaldococcaceae</taxon>
        <taxon>Methanotorris</taxon>
    </lineage>
</organism>
<dbReference type="STRING" id="647171.MetfoDRAFT_1410"/>
<keyword evidence="8" id="KW-1185">Reference proteome</keyword>
<evidence type="ECO:0000256" key="5">
    <source>
        <dbReference type="SAM" id="Phobius"/>
    </source>
</evidence>
<dbReference type="Pfam" id="PF00892">
    <property type="entry name" value="EamA"/>
    <property type="match status" value="1"/>
</dbReference>
<keyword evidence="3 5" id="KW-1133">Transmembrane helix</keyword>
<feature type="transmembrane region" description="Helical" evidence="5">
    <location>
        <begin position="16"/>
        <end position="35"/>
    </location>
</feature>
<dbReference type="AlphaFoldDB" id="H1L036"/>
<proteinExistence type="predicted"/>
<evidence type="ECO:0000256" key="2">
    <source>
        <dbReference type="ARBA" id="ARBA00022692"/>
    </source>
</evidence>
<dbReference type="InterPro" id="IPR037185">
    <property type="entry name" value="EmrE-like"/>
</dbReference>
<keyword evidence="4 5" id="KW-0472">Membrane</keyword>
<evidence type="ECO:0000313" key="7">
    <source>
        <dbReference type="EMBL" id="EHP85256.1"/>
    </source>
</evidence>
<dbReference type="PANTHER" id="PTHR32322:SF2">
    <property type="entry name" value="EAMA DOMAIN-CONTAINING PROTEIN"/>
    <property type="match status" value="1"/>
</dbReference>
<evidence type="ECO:0000256" key="1">
    <source>
        <dbReference type="ARBA" id="ARBA00004141"/>
    </source>
</evidence>
<feature type="transmembrane region" description="Helical" evidence="5">
    <location>
        <begin position="47"/>
        <end position="66"/>
    </location>
</feature>
<comment type="caution">
    <text evidence="7">The sequence shown here is derived from an EMBL/GenBank/DDBJ whole genome shotgun (WGS) entry which is preliminary data.</text>
</comment>
<comment type="subcellular location">
    <subcellularLocation>
        <location evidence="1">Membrane</location>
        <topology evidence="1">Multi-pass membrane protein</topology>
    </subcellularLocation>
</comment>
<dbReference type="InterPro" id="IPR050638">
    <property type="entry name" value="AA-Vitamin_Transporters"/>
</dbReference>
<reference evidence="7 8" key="1">
    <citation type="submission" date="2011-09" db="EMBL/GenBank/DDBJ databases">
        <title>The draft genome of Methanotorris formicicus Mc-S-70.</title>
        <authorList>
            <consortium name="US DOE Joint Genome Institute (JGI-PGF)"/>
            <person name="Lucas S."/>
            <person name="Han J."/>
            <person name="Lapidus A."/>
            <person name="Cheng J.-F."/>
            <person name="Goodwin L."/>
            <person name="Pitluck S."/>
            <person name="Peters L."/>
            <person name="Land M.L."/>
            <person name="Hauser L."/>
            <person name="Sieprawska-Lupa M."/>
            <person name="Takai K."/>
            <person name="Miyazaki J."/>
            <person name="Whitman W."/>
            <person name="Woyke T.J."/>
        </authorList>
    </citation>
    <scope>NUCLEOTIDE SEQUENCE [LARGE SCALE GENOMIC DNA]</scope>
    <source>
        <strain evidence="7 8">Mc-S-70</strain>
    </source>
</reference>
<keyword evidence="2 5" id="KW-0812">Transmembrane</keyword>
<sequence length="90" mass="10053">MKWLKRFVDFSVPTSAIPYLFALAFFPTFLAYLMYNLALKEIEVSKASIIATAEPVVAIVLAYLIFGESLTLKQILGAIFIIGSLLIHKK</sequence>
<protein>
    <recommendedName>
        <fullName evidence="6">EamA domain-containing protein</fullName>
    </recommendedName>
</protein>
<accession>H1L036</accession>
<evidence type="ECO:0000256" key="3">
    <source>
        <dbReference type="ARBA" id="ARBA00022989"/>
    </source>
</evidence>
<name>H1L036_9EURY</name>
<feature type="transmembrane region" description="Helical" evidence="5">
    <location>
        <begin position="72"/>
        <end position="88"/>
    </location>
</feature>